<accession>A0ABW0CM90</accession>
<dbReference type="EMBL" id="JBHSKM010000012">
    <property type="protein sequence ID" value="MFC5216352.1"/>
    <property type="molecule type" value="Genomic_DNA"/>
</dbReference>
<evidence type="ECO:0000313" key="1">
    <source>
        <dbReference type="EMBL" id="MFC5216352.1"/>
    </source>
</evidence>
<gene>
    <name evidence="1" type="ORF">ACFPQ9_21155</name>
</gene>
<dbReference type="RefSeq" id="WP_380855156.1">
    <property type="nucleotide sequence ID" value="NZ_JBHSKM010000012.1"/>
</dbReference>
<name>A0ABW0CM90_STRCD</name>
<sequence>MAVLNVHERVFPARPEDVGALLDSLAGPDDQVWPGGQWPALHLDRGLAVGSHGGHGPVRYTVAAYVPGQWVRFEFSAPRGFHGFHEFTVHPARDGHAALRHTLSMRARGAARLTWPMMFRWTHDALIEDGLDGVERTLTGTVAHPARWSARVRFLRLIRRVASGSRQKPASPAE</sequence>
<comment type="caution">
    <text evidence="1">The sequence shown here is derived from an EMBL/GenBank/DDBJ whole genome shotgun (WGS) entry which is preliminary data.</text>
</comment>
<evidence type="ECO:0000313" key="2">
    <source>
        <dbReference type="Proteomes" id="UP001596263"/>
    </source>
</evidence>
<dbReference type="SUPFAM" id="SSF55961">
    <property type="entry name" value="Bet v1-like"/>
    <property type="match status" value="1"/>
</dbReference>
<organism evidence="1 2">
    <name type="scientific">Streptomyces coerulescens</name>
    <dbReference type="NCBI Taxonomy" id="29304"/>
    <lineage>
        <taxon>Bacteria</taxon>
        <taxon>Bacillati</taxon>
        <taxon>Actinomycetota</taxon>
        <taxon>Actinomycetes</taxon>
        <taxon>Kitasatosporales</taxon>
        <taxon>Streptomycetaceae</taxon>
        <taxon>Streptomyces</taxon>
    </lineage>
</organism>
<reference evidence="2" key="1">
    <citation type="journal article" date="2019" name="Int. J. Syst. Evol. Microbiol.">
        <title>The Global Catalogue of Microorganisms (GCM) 10K type strain sequencing project: providing services to taxonomists for standard genome sequencing and annotation.</title>
        <authorList>
            <consortium name="The Broad Institute Genomics Platform"/>
            <consortium name="The Broad Institute Genome Sequencing Center for Infectious Disease"/>
            <person name="Wu L."/>
            <person name="Ma J."/>
        </authorList>
    </citation>
    <scope>NUCLEOTIDE SEQUENCE [LARGE SCALE GENOMIC DNA]</scope>
    <source>
        <strain evidence="2">KCTC 42586</strain>
    </source>
</reference>
<keyword evidence="2" id="KW-1185">Reference proteome</keyword>
<proteinExistence type="predicted"/>
<dbReference type="Proteomes" id="UP001596263">
    <property type="component" value="Unassembled WGS sequence"/>
</dbReference>
<protein>
    <submittedName>
        <fullName evidence="1">SRPBCC family protein</fullName>
    </submittedName>
</protein>